<sequence>MAKRVTAADVARSLGVSRATVGFVLNDTPGQTISEPTRRRVLAEAARLGYRPHSAARTLASGRSHIVLVLLPDWPVEHSMRAHLDEASLVLDRAGYSMVTTTPHPGGQAVPLWQSLAPEVVLALTELRDDEYEAVRASGAATLVPGRDATGLEQELAFTEGPRVQVEHLLDTGRRRIAYAGSADPRLAGLDAQRHALASQTHLALRGEPLAARAVVTEESVAATVAGWSADGIDGVVAYNDDVAALVLGAALRQHLDVPGSLAVVGHDDTPLARLLVPPLSSVRVDTVGLGRFLAELALSRVTDGPAPAVGPEAHAELVRRETS</sequence>
<dbReference type="OrthoDB" id="3288692at2"/>
<dbReference type="InterPro" id="IPR028082">
    <property type="entry name" value="Peripla_BP_I"/>
</dbReference>
<dbReference type="GO" id="GO:0003700">
    <property type="term" value="F:DNA-binding transcription factor activity"/>
    <property type="evidence" value="ECO:0007669"/>
    <property type="project" value="TreeGrafter"/>
</dbReference>
<dbReference type="CDD" id="cd06267">
    <property type="entry name" value="PBP1_LacI_sugar_binding-like"/>
    <property type="match status" value="1"/>
</dbReference>
<dbReference type="SUPFAM" id="SSF47413">
    <property type="entry name" value="lambda repressor-like DNA-binding domains"/>
    <property type="match status" value="1"/>
</dbReference>
<dbReference type="EMBL" id="CP045529">
    <property type="protein sequence ID" value="QFU98403.1"/>
    <property type="molecule type" value="Genomic_DNA"/>
</dbReference>
<reference evidence="5 6" key="1">
    <citation type="submission" date="2019-10" db="EMBL/GenBank/DDBJ databases">
        <title>Genome sequence of Luteimicrobium xylanilyticum HY-24.</title>
        <authorList>
            <person name="Kim D.Y."/>
            <person name="Park H.-Y."/>
        </authorList>
    </citation>
    <scope>NUCLEOTIDE SEQUENCE [LARGE SCALE GENOMIC DNA]</scope>
    <source>
        <strain evidence="5 6">HY-24</strain>
    </source>
</reference>
<dbReference type="KEGG" id="lxl:KDY119_01915"/>
<dbReference type="PROSITE" id="PS50932">
    <property type="entry name" value="HTH_LACI_2"/>
    <property type="match status" value="1"/>
</dbReference>
<accession>A0A5P9QAD8</accession>
<feature type="domain" description="HTH lacI-type" evidence="4">
    <location>
        <begin position="5"/>
        <end position="61"/>
    </location>
</feature>
<gene>
    <name evidence="5" type="ORF">KDY119_01915</name>
</gene>
<keyword evidence="1" id="KW-0805">Transcription regulation</keyword>
<keyword evidence="2" id="KW-0238">DNA-binding</keyword>
<organism evidence="5 6">
    <name type="scientific">Luteimicrobium xylanilyticum</name>
    <dbReference type="NCBI Taxonomy" id="1133546"/>
    <lineage>
        <taxon>Bacteria</taxon>
        <taxon>Bacillati</taxon>
        <taxon>Actinomycetota</taxon>
        <taxon>Actinomycetes</taxon>
        <taxon>Micrococcales</taxon>
        <taxon>Luteimicrobium</taxon>
    </lineage>
</organism>
<dbReference type="Pfam" id="PF13377">
    <property type="entry name" value="Peripla_BP_3"/>
    <property type="match status" value="1"/>
</dbReference>
<evidence type="ECO:0000313" key="5">
    <source>
        <dbReference type="EMBL" id="QFU98403.1"/>
    </source>
</evidence>
<name>A0A5P9QAD8_9MICO</name>
<dbReference type="Gene3D" id="1.10.260.40">
    <property type="entry name" value="lambda repressor-like DNA-binding domains"/>
    <property type="match status" value="1"/>
</dbReference>
<keyword evidence="3" id="KW-0804">Transcription</keyword>
<protein>
    <submittedName>
        <fullName evidence="5">Ribose operon repressor</fullName>
    </submittedName>
</protein>
<dbReference type="PANTHER" id="PTHR30146:SF153">
    <property type="entry name" value="LACTOSE OPERON REPRESSOR"/>
    <property type="match status" value="1"/>
</dbReference>
<dbReference type="Gene3D" id="3.40.50.2300">
    <property type="match status" value="2"/>
</dbReference>
<dbReference type="Proteomes" id="UP000326702">
    <property type="component" value="Chromosome"/>
</dbReference>
<dbReference type="GO" id="GO:0000976">
    <property type="term" value="F:transcription cis-regulatory region binding"/>
    <property type="evidence" value="ECO:0007669"/>
    <property type="project" value="TreeGrafter"/>
</dbReference>
<dbReference type="Pfam" id="PF00356">
    <property type="entry name" value="LacI"/>
    <property type="match status" value="1"/>
</dbReference>
<dbReference type="InterPro" id="IPR046335">
    <property type="entry name" value="LacI/GalR-like_sensor"/>
</dbReference>
<evidence type="ECO:0000256" key="3">
    <source>
        <dbReference type="ARBA" id="ARBA00023163"/>
    </source>
</evidence>
<dbReference type="SMART" id="SM00354">
    <property type="entry name" value="HTH_LACI"/>
    <property type="match status" value="1"/>
</dbReference>
<proteinExistence type="predicted"/>
<evidence type="ECO:0000259" key="4">
    <source>
        <dbReference type="PROSITE" id="PS50932"/>
    </source>
</evidence>
<dbReference type="AlphaFoldDB" id="A0A5P9QAD8"/>
<dbReference type="PANTHER" id="PTHR30146">
    <property type="entry name" value="LACI-RELATED TRANSCRIPTIONAL REPRESSOR"/>
    <property type="match status" value="1"/>
</dbReference>
<keyword evidence="6" id="KW-1185">Reference proteome</keyword>
<dbReference type="InterPro" id="IPR010982">
    <property type="entry name" value="Lambda_DNA-bd_dom_sf"/>
</dbReference>
<dbReference type="CDD" id="cd01392">
    <property type="entry name" value="HTH_LacI"/>
    <property type="match status" value="1"/>
</dbReference>
<evidence type="ECO:0000256" key="1">
    <source>
        <dbReference type="ARBA" id="ARBA00023015"/>
    </source>
</evidence>
<dbReference type="SUPFAM" id="SSF53822">
    <property type="entry name" value="Periplasmic binding protein-like I"/>
    <property type="match status" value="1"/>
</dbReference>
<evidence type="ECO:0000256" key="2">
    <source>
        <dbReference type="ARBA" id="ARBA00023125"/>
    </source>
</evidence>
<dbReference type="RefSeq" id="WP_153022244.1">
    <property type="nucleotide sequence ID" value="NZ_BAABIH010000002.1"/>
</dbReference>
<evidence type="ECO:0000313" key="6">
    <source>
        <dbReference type="Proteomes" id="UP000326702"/>
    </source>
</evidence>
<dbReference type="InterPro" id="IPR000843">
    <property type="entry name" value="HTH_LacI"/>
</dbReference>